<dbReference type="Gene3D" id="3.10.250.10">
    <property type="entry name" value="SRCR-like domain"/>
    <property type="match status" value="2"/>
</dbReference>
<name>A0A210Q4U0_MIZYE</name>
<keyword evidence="10" id="KW-0325">Glycoprotein</keyword>
<evidence type="ECO:0000256" key="11">
    <source>
        <dbReference type="PROSITE-ProRule" id="PRU00124"/>
    </source>
</evidence>
<dbReference type="PRINTS" id="PR01705">
    <property type="entry name" value="TSP1REPEAT"/>
</dbReference>
<dbReference type="PROSITE" id="PS50287">
    <property type="entry name" value="SRCR_2"/>
    <property type="match status" value="2"/>
</dbReference>
<evidence type="ECO:0000256" key="1">
    <source>
        <dbReference type="ARBA" id="ARBA00004613"/>
    </source>
</evidence>
<feature type="disulfide bond" evidence="12">
    <location>
        <begin position="207"/>
        <end position="217"/>
    </location>
</feature>
<dbReference type="PROSITE" id="PS50068">
    <property type="entry name" value="LDLRA_2"/>
    <property type="match status" value="1"/>
</dbReference>
<dbReference type="PANTHER" id="PTHR22906:SF43">
    <property type="entry name" value="PROPERDIN"/>
    <property type="match status" value="1"/>
</dbReference>
<evidence type="ECO:0000256" key="12">
    <source>
        <dbReference type="PROSITE-ProRule" id="PRU00196"/>
    </source>
</evidence>
<evidence type="ECO:0000256" key="7">
    <source>
        <dbReference type="ARBA" id="ARBA00022801"/>
    </source>
</evidence>
<dbReference type="Gene3D" id="2.20.100.10">
    <property type="entry name" value="Thrombospondin type-1 (TSP1) repeat"/>
    <property type="match status" value="9"/>
</dbReference>
<dbReference type="GO" id="GO:0006508">
    <property type="term" value="P:proteolysis"/>
    <property type="evidence" value="ECO:0007669"/>
    <property type="project" value="UniProtKB-KW"/>
</dbReference>
<evidence type="ECO:0000256" key="3">
    <source>
        <dbReference type="ARBA" id="ARBA00022536"/>
    </source>
</evidence>
<dbReference type="AlphaFoldDB" id="A0A210Q4U0"/>
<dbReference type="PROSITE" id="PS50092">
    <property type="entry name" value="TSP1"/>
    <property type="match status" value="10"/>
</dbReference>
<dbReference type="InterPro" id="IPR036055">
    <property type="entry name" value="LDL_receptor-like_sf"/>
</dbReference>
<keyword evidence="2" id="KW-0964">Secreted</keyword>
<dbReference type="GO" id="GO:0016020">
    <property type="term" value="C:membrane"/>
    <property type="evidence" value="ECO:0007669"/>
    <property type="project" value="InterPro"/>
</dbReference>
<keyword evidence="15" id="KW-1185">Reference proteome</keyword>
<dbReference type="OrthoDB" id="446173at2759"/>
<protein>
    <submittedName>
        <fullName evidence="14">Hemicentin-1</fullName>
    </submittedName>
</protein>
<keyword evidence="4" id="KW-0645">Protease</keyword>
<gene>
    <name evidence="14" type="ORF">KP79_PYT12649</name>
</gene>
<dbReference type="SUPFAM" id="SSF57424">
    <property type="entry name" value="LDL receptor-like module"/>
    <property type="match status" value="1"/>
</dbReference>
<keyword evidence="8" id="KW-0720">Serine protease</keyword>
<feature type="disulfide bond" evidence="12">
    <location>
        <begin position="102"/>
        <end position="112"/>
    </location>
</feature>
<dbReference type="FunFam" id="3.10.250.10:FF:000011">
    <property type="entry name" value="Scavenger receptor class A member 5"/>
    <property type="match status" value="2"/>
</dbReference>
<accession>A0A210Q4U0</accession>
<dbReference type="InterPro" id="IPR036772">
    <property type="entry name" value="SRCR-like_dom_sf"/>
</dbReference>
<reference evidence="14 15" key="1">
    <citation type="journal article" date="2017" name="Nat. Ecol. Evol.">
        <title>Scallop genome provides insights into evolution of bilaterian karyotype and development.</title>
        <authorList>
            <person name="Wang S."/>
            <person name="Zhang J."/>
            <person name="Jiao W."/>
            <person name="Li J."/>
            <person name="Xun X."/>
            <person name="Sun Y."/>
            <person name="Guo X."/>
            <person name="Huan P."/>
            <person name="Dong B."/>
            <person name="Zhang L."/>
            <person name="Hu X."/>
            <person name="Sun X."/>
            <person name="Wang J."/>
            <person name="Zhao C."/>
            <person name="Wang Y."/>
            <person name="Wang D."/>
            <person name="Huang X."/>
            <person name="Wang R."/>
            <person name="Lv J."/>
            <person name="Li Y."/>
            <person name="Zhang Z."/>
            <person name="Liu B."/>
            <person name="Lu W."/>
            <person name="Hui Y."/>
            <person name="Liang J."/>
            <person name="Zhou Z."/>
            <person name="Hou R."/>
            <person name="Li X."/>
            <person name="Liu Y."/>
            <person name="Li H."/>
            <person name="Ning X."/>
            <person name="Lin Y."/>
            <person name="Zhao L."/>
            <person name="Xing Q."/>
            <person name="Dou J."/>
            <person name="Li Y."/>
            <person name="Mao J."/>
            <person name="Guo H."/>
            <person name="Dou H."/>
            <person name="Li T."/>
            <person name="Mu C."/>
            <person name="Jiang W."/>
            <person name="Fu Q."/>
            <person name="Fu X."/>
            <person name="Miao Y."/>
            <person name="Liu J."/>
            <person name="Yu Q."/>
            <person name="Li R."/>
            <person name="Liao H."/>
            <person name="Li X."/>
            <person name="Kong Y."/>
            <person name="Jiang Z."/>
            <person name="Chourrout D."/>
            <person name="Li R."/>
            <person name="Bao Z."/>
        </authorList>
    </citation>
    <scope>NUCLEOTIDE SEQUENCE [LARGE SCALE GENOMIC DNA]</scope>
    <source>
        <strain evidence="14 15">PY_sf001</strain>
    </source>
</reference>
<evidence type="ECO:0000259" key="13">
    <source>
        <dbReference type="PROSITE" id="PS50287"/>
    </source>
</evidence>
<keyword evidence="3" id="KW-0245">EGF-like domain</keyword>
<organism evidence="14 15">
    <name type="scientific">Mizuhopecten yessoensis</name>
    <name type="common">Japanese scallop</name>
    <name type="synonym">Patinopecten yessoensis</name>
    <dbReference type="NCBI Taxonomy" id="6573"/>
    <lineage>
        <taxon>Eukaryota</taxon>
        <taxon>Metazoa</taxon>
        <taxon>Spiralia</taxon>
        <taxon>Lophotrochozoa</taxon>
        <taxon>Mollusca</taxon>
        <taxon>Bivalvia</taxon>
        <taxon>Autobranchia</taxon>
        <taxon>Pteriomorphia</taxon>
        <taxon>Pectinida</taxon>
        <taxon>Pectinoidea</taxon>
        <taxon>Pectinidae</taxon>
        <taxon>Mizuhopecten</taxon>
    </lineage>
</organism>
<evidence type="ECO:0000256" key="9">
    <source>
        <dbReference type="ARBA" id="ARBA00023157"/>
    </source>
</evidence>
<dbReference type="SUPFAM" id="SSF56487">
    <property type="entry name" value="SRCR-like"/>
    <property type="match status" value="2"/>
</dbReference>
<evidence type="ECO:0000256" key="4">
    <source>
        <dbReference type="ARBA" id="ARBA00022670"/>
    </source>
</evidence>
<dbReference type="FunFam" id="2.20.100.10:FF:000001">
    <property type="entry name" value="semaphorin-5A isoform X1"/>
    <property type="match status" value="2"/>
</dbReference>
<dbReference type="SMART" id="SM00209">
    <property type="entry name" value="TSP1"/>
    <property type="match status" value="10"/>
</dbReference>
<dbReference type="GO" id="GO:0008236">
    <property type="term" value="F:serine-type peptidase activity"/>
    <property type="evidence" value="ECO:0007669"/>
    <property type="project" value="UniProtKB-KW"/>
</dbReference>
<evidence type="ECO:0000256" key="10">
    <source>
        <dbReference type="ARBA" id="ARBA00023180"/>
    </source>
</evidence>
<dbReference type="EMBL" id="NEDP02004995">
    <property type="protein sequence ID" value="OWF43760.1"/>
    <property type="molecule type" value="Genomic_DNA"/>
</dbReference>
<proteinExistence type="predicted"/>
<dbReference type="Pfam" id="PF00530">
    <property type="entry name" value="SRCR"/>
    <property type="match status" value="2"/>
</dbReference>
<dbReference type="FunFam" id="2.20.100.10:FF:000002">
    <property type="entry name" value="Unc-5 netrin receptor C"/>
    <property type="match status" value="3"/>
</dbReference>
<evidence type="ECO:0000256" key="6">
    <source>
        <dbReference type="ARBA" id="ARBA00022737"/>
    </source>
</evidence>
<comment type="subcellular location">
    <subcellularLocation>
        <location evidence="1">Secreted</location>
    </subcellularLocation>
</comment>
<dbReference type="Pfam" id="PF00090">
    <property type="entry name" value="TSP_1"/>
    <property type="match status" value="9"/>
</dbReference>
<dbReference type="InterPro" id="IPR036383">
    <property type="entry name" value="TSP1_rpt_sf"/>
</dbReference>
<dbReference type="InterPro" id="IPR052065">
    <property type="entry name" value="Compl_asym_regulator"/>
</dbReference>
<dbReference type="InterPro" id="IPR001190">
    <property type="entry name" value="SRCR"/>
</dbReference>
<evidence type="ECO:0000256" key="8">
    <source>
        <dbReference type="ARBA" id="ARBA00022825"/>
    </source>
</evidence>
<comment type="caution">
    <text evidence="14">The sequence shown here is derived from an EMBL/GenBank/DDBJ whole genome shotgun (WGS) entry which is preliminary data.</text>
</comment>
<evidence type="ECO:0000256" key="5">
    <source>
        <dbReference type="ARBA" id="ARBA00022729"/>
    </source>
</evidence>
<evidence type="ECO:0000313" key="14">
    <source>
        <dbReference type="EMBL" id="OWF43760.1"/>
    </source>
</evidence>
<dbReference type="PANTHER" id="PTHR22906">
    <property type="entry name" value="PROPERDIN"/>
    <property type="match status" value="1"/>
</dbReference>
<dbReference type="Gene3D" id="4.10.400.10">
    <property type="entry name" value="Low-density Lipoprotein Receptor"/>
    <property type="match status" value="1"/>
</dbReference>
<dbReference type="InterPro" id="IPR000884">
    <property type="entry name" value="TSP1_rpt"/>
</dbReference>
<dbReference type="FunFam" id="2.20.100.10:FF:000007">
    <property type="entry name" value="Thrombospondin 1"/>
    <property type="match status" value="4"/>
</dbReference>
<feature type="domain" description="SRCR" evidence="13">
    <location>
        <begin position="138"/>
        <end position="237"/>
    </location>
</feature>
<dbReference type="SUPFAM" id="SSF82895">
    <property type="entry name" value="TSP-1 type 1 repeat"/>
    <property type="match status" value="9"/>
</dbReference>
<keyword evidence="9 12" id="KW-1015">Disulfide bond</keyword>
<comment type="caution">
    <text evidence="12">Lacks conserved residue(s) required for the propagation of feature annotation.</text>
</comment>
<sequence>MVLPLLRVLGGLTTVLTTLQLLLLCTSTVMSVSVRLAGSDLTGAGRVEVYFLGIWGTICDDSWDDNDAKTVCRSMGYSDGKAFGSATFGRGTGRIWLDDVACGGAAIDLDACAHAGWGTHNCNHGEDAGVWCVRDGDVMLVNGNNVNTGRVEVYHSGSFGTICDDSFDHKDADVICKMLGFPSGGVAHGVAKYGQGQGQIWLDNLSCDKTDTRLDQCDPNWGTHNCVHNEDAGVFCYRGSWTTTPCTVTCGGGTIQRLITCSGDGCTPRTELLPCGTMTCPVDGQWGLWNSWTSCSVSCENGTRTRTRRCNNPAPAYNGRPCSGDERESEGCSPGIMCPIDGQWGVWNDWMPCSVSCDIGTRTRSRQCNNPAPAHNGRTCLGEQNDSEACSPGIMCPIDGQWSSWNGWSSCSASCENGTRTRSRQCNNPAPAHNGHTCPGNEHDLEGCTAGIMCPIDGQWGLWNGWTSCSVSCENGTRTRSRQCNSPAPAHNGGACLGDQNESEACSPGIMCPIDGHWGLWDDWSSCSVSCENGTRTRYRQCNNPAPAHNGRSCFGDQDESERCISGIMCPIDGQWSHWNDWTSCSVSCENGTRTRSRQCNNPAPAHNGRSCLGDQDESEGCTSGIMCPIDGQWGVWNGWTSCSVSCENGTRTRSRQCNNPTPVHNGRSCSGDQDESEGCTSGIMCPIDGQWSQWTGWTPCSVSCENGTRTRSRQCNNPAPAHNGHSCPGEGDSSEECTPGIMCPVDGQWGKWTEWSSCSVTCECGEKIRSRECDSPYPEHDGMACTGNSSETASCGADILCPGGCGKDRLMCIDKRTCIGVSMSCDGVRQCPDGGDEVNCIGRNLLYMPNFQYLFSSDSTKTCPSLLWMLMIWLLRVFVQ</sequence>
<keyword evidence="5" id="KW-0732">Signal</keyword>
<evidence type="ECO:0000256" key="2">
    <source>
        <dbReference type="ARBA" id="ARBA00022525"/>
    </source>
</evidence>
<dbReference type="PRINTS" id="PR00258">
    <property type="entry name" value="SPERACTRCPTR"/>
</dbReference>
<keyword evidence="6" id="KW-0677">Repeat</keyword>
<keyword evidence="7" id="KW-0378">Hydrolase</keyword>
<dbReference type="InterPro" id="IPR002172">
    <property type="entry name" value="LDrepeatLR_classA_rpt"/>
</dbReference>
<evidence type="ECO:0000313" key="15">
    <source>
        <dbReference type="Proteomes" id="UP000242188"/>
    </source>
</evidence>
<feature type="domain" description="SRCR" evidence="13">
    <location>
        <begin position="34"/>
        <end position="133"/>
    </location>
</feature>
<dbReference type="SMART" id="SM00202">
    <property type="entry name" value="SR"/>
    <property type="match status" value="2"/>
</dbReference>
<feature type="disulfide bond" evidence="11">
    <location>
        <begin position="826"/>
        <end position="841"/>
    </location>
</feature>
<dbReference type="Proteomes" id="UP000242188">
    <property type="component" value="Unassembled WGS sequence"/>
</dbReference>